<dbReference type="GO" id="GO:0004114">
    <property type="term" value="F:3',5'-cyclic-nucleotide phosphodiesterase activity"/>
    <property type="evidence" value="ECO:0007669"/>
    <property type="project" value="InterPro"/>
</dbReference>
<comment type="caution">
    <text evidence="5">The sequence shown here is derived from an EMBL/GenBank/DDBJ whole genome shotgun (WGS) entry which is preliminary data.</text>
</comment>
<dbReference type="InterPro" id="IPR002073">
    <property type="entry name" value="PDEase_catalytic_dom"/>
</dbReference>
<evidence type="ECO:0000256" key="3">
    <source>
        <dbReference type="PIRSR" id="PIRSR623088-3"/>
    </source>
</evidence>
<organism evidence="5 6">
    <name type="scientific">Rotaria socialis</name>
    <dbReference type="NCBI Taxonomy" id="392032"/>
    <lineage>
        <taxon>Eukaryota</taxon>
        <taxon>Metazoa</taxon>
        <taxon>Spiralia</taxon>
        <taxon>Gnathifera</taxon>
        <taxon>Rotifera</taxon>
        <taxon>Eurotatoria</taxon>
        <taxon>Bdelloidea</taxon>
        <taxon>Philodinida</taxon>
        <taxon>Philodinidae</taxon>
        <taxon>Rotaria</taxon>
    </lineage>
</organism>
<dbReference type="PRINTS" id="PR00387">
    <property type="entry name" value="PDIESTERASE1"/>
</dbReference>
<dbReference type="PROSITE" id="PS51845">
    <property type="entry name" value="PDEASE_I_2"/>
    <property type="match status" value="1"/>
</dbReference>
<accession>A0A821YEM2</accession>
<dbReference type="Gene3D" id="1.10.1300.10">
    <property type="entry name" value="3'5'-cyclic nucleotide phosphodiesterase, catalytic domain"/>
    <property type="match status" value="1"/>
</dbReference>
<protein>
    <recommendedName>
        <fullName evidence="4">PDEase domain-containing protein</fullName>
    </recommendedName>
</protein>
<dbReference type="EMBL" id="CAJOBR010023787">
    <property type="protein sequence ID" value="CAF4957033.1"/>
    <property type="molecule type" value="Genomic_DNA"/>
</dbReference>
<proteinExistence type="predicted"/>
<evidence type="ECO:0000256" key="1">
    <source>
        <dbReference type="ARBA" id="ARBA00022723"/>
    </source>
</evidence>
<dbReference type="PANTHER" id="PTHR11347">
    <property type="entry name" value="CYCLIC NUCLEOTIDE PHOSPHODIESTERASE"/>
    <property type="match status" value="1"/>
</dbReference>
<keyword evidence="1 3" id="KW-0479">Metal-binding</keyword>
<gene>
    <name evidence="5" type="ORF">QYT958_LOCUS33946</name>
</gene>
<keyword evidence="2" id="KW-0378">Hydrolase</keyword>
<evidence type="ECO:0000259" key="4">
    <source>
        <dbReference type="PROSITE" id="PS51845"/>
    </source>
</evidence>
<feature type="binding site" evidence="3">
    <location>
        <position position="83"/>
    </location>
    <ligand>
        <name>Zn(2+)</name>
        <dbReference type="ChEBI" id="CHEBI:29105"/>
        <label>1</label>
    </ligand>
</feature>
<name>A0A821YEM2_9BILA</name>
<dbReference type="GO" id="GO:0007165">
    <property type="term" value="P:signal transduction"/>
    <property type="evidence" value="ECO:0007669"/>
    <property type="project" value="InterPro"/>
</dbReference>
<dbReference type="SUPFAM" id="SSF109604">
    <property type="entry name" value="HD-domain/PDEase-like"/>
    <property type="match status" value="1"/>
</dbReference>
<evidence type="ECO:0000256" key="2">
    <source>
        <dbReference type="ARBA" id="ARBA00022801"/>
    </source>
</evidence>
<dbReference type="Pfam" id="PF00233">
    <property type="entry name" value="PDEase_I"/>
    <property type="match status" value="1"/>
</dbReference>
<evidence type="ECO:0000313" key="6">
    <source>
        <dbReference type="Proteomes" id="UP000663848"/>
    </source>
</evidence>
<feature type="domain" description="PDEase" evidence="4">
    <location>
        <begin position="1"/>
        <end position="202"/>
    </location>
</feature>
<dbReference type="Proteomes" id="UP000663848">
    <property type="component" value="Unassembled WGS sequence"/>
</dbReference>
<dbReference type="InterPro" id="IPR023088">
    <property type="entry name" value="PDEase"/>
</dbReference>
<dbReference type="AlphaFoldDB" id="A0A821YEM2"/>
<feature type="non-terminal residue" evidence="5">
    <location>
        <position position="1"/>
    </location>
</feature>
<sequence>NHHASSIFKLLRDKRHNIWSNMDKNEYRTFRSLVISLVLATDMANHASLVERMSTYFFFKETNSATALPDSKTLLQTLLHAADISNATKPWPIYVQAVEKIMEEFFIQGDLEKIYCEDDKPTFDRDSTDIVQLQMSFITHIVNPIFDVLSKVLQIDCLDHKQKESSSSATTTTTTTTTTTKLPWQYDLQLNLETWKQVAKSGDVQKLIIDKKPLKLDLIYLQEYVEKAEKILKKRSQHDLLLACTLTSS</sequence>
<dbReference type="InterPro" id="IPR036971">
    <property type="entry name" value="PDEase_catalytic_dom_sf"/>
</dbReference>
<reference evidence="5" key="1">
    <citation type="submission" date="2021-02" db="EMBL/GenBank/DDBJ databases">
        <authorList>
            <person name="Nowell W R."/>
        </authorList>
    </citation>
    <scope>NUCLEOTIDE SEQUENCE</scope>
</reference>
<evidence type="ECO:0000313" key="5">
    <source>
        <dbReference type="EMBL" id="CAF4957033.1"/>
    </source>
</evidence>
<dbReference type="GO" id="GO:0046872">
    <property type="term" value="F:metal ion binding"/>
    <property type="evidence" value="ECO:0007669"/>
    <property type="project" value="UniProtKB-KW"/>
</dbReference>